<name>A0A1Q8CVP3_9PSEU</name>
<gene>
    <name evidence="3" type="ORF">BU204_07130</name>
</gene>
<keyword evidence="1" id="KW-0812">Transmembrane</keyword>
<feature type="transmembrane region" description="Helical" evidence="1">
    <location>
        <begin position="40"/>
        <end position="59"/>
    </location>
</feature>
<feature type="domain" description="Low molecular weight protein antigen 6 PH" evidence="2">
    <location>
        <begin position="60"/>
        <end position="138"/>
    </location>
</feature>
<keyword evidence="1" id="KW-0472">Membrane</keyword>
<sequence>MSSPSVQTWAPRLELAVLAWVLAVAAGTWAVFTDDAPGRILLGAAALVFALTGLFCSIARPRLTADVTGVTVRGLAGSRSWPWAEVNVRLVRTRRLGRESTTLELDADRAEVPDLVVLGRLDLGADPEDVVEALLALRT</sequence>
<protein>
    <recommendedName>
        <fullName evidence="2">Low molecular weight protein antigen 6 PH domain-containing protein</fullName>
    </recommendedName>
</protein>
<evidence type="ECO:0000313" key="3">
    <source>
        <dbReference type="EMBL" id="OLF18404.1"/>
    </source>
</evidence>
<evidence type="ECO:0000259" key="2">
    <source>
        <dbReference type="Pfam" id="PF10756"/>
    </source>
</evidence>
<dbReference type="AlphaFoldDB" id="A0A1Q8CVP3"/>
<organism evidence="3 4">
    <name type="scientific">Actinophytocola xanthii</name>
    <dbReference type="NCBI Taxonomy" id="1912961"/>
    <lineage>
        <taxon>Bacteria</taxon>
        <taxon>Bacillati</taxon>
        <taxon>Actinomycetota</taxon>
        <taxon>Actinomycetes</taxon>
        <taxon>Pseudonocardiales</taxon>
        <taxon>Pseudonocardiaceae</taxon>
    </lineage>
</organism>
<accession>A0A1Q8CVP3</accession>
<reference evidence="3 4" key="1">
    <citation type="submission" date="2016-12" db="EMBL/GenBank/DDBJ databases">
        <title>The draft genome sequence of Actinophytocola sp. 11-183.</title>
        <authorList>
            <person name="Wang W."/>
            <person name="Yuan L."/>
        </authorList>
    </citation>
    <scope>NUCLEOTIDE SEQUENCE [LARGE SCALE GENOMIC DNA]</scope>
    <source>
        <strain evidence="3 4">11-183</strain>
    </source>
</reference>
<dbReference type="EMBL" id="MSIE01000008">
    <property type="protein sequence ID" value="OLF18404.1"/>
    <property type="molecule type" value="Genomic_DNA"/>
</dbReference>
<evidence type="ECO:0000256" key="1">
    <source>
        <dbReference type="SAM" id="Phobius"/>
    </source>
</evidence>
<dbReference type="InterPro" id="IPR019692">
    <property type="entry name" value="CFP-6_PH"/>
</dbReference>
<evidence type="ECO:0000313" key="4">
    <source>
        <dbReference type="Proteomes" id="UP000185596"/>
    </source>
</evidence>
<keyword evidence="4" id="KW-1185">Reference proteome</keyword>
<proteinExistence type="predicted"/>
<dbReference type="STRING" id="1912961.BU204_07130"/>
<keyword evidence="1" id="KW-1133">Transmembrane helix</keyword>
<dbReference type="OrthoDB" id="5189227at2"/>
<comment type="caution">
    <text evidence="3">The sequence shown here is derived from an EMBL/GenBank/DDBJ whole genome shotgun (WGS) entry which is preliminary data.</text>
</comment>
<dbReference type="Pfam" id="PF10756">
    <property type="entry name" value="bPH_6"/>
    <property type="match status" value="1"/>
</dbReference>
<dbReference type="Proteomes" id="UP000185596">
    <property type="component" value="Unassembled WGS sequence"/>
</dbReference>